<reference evidence="1 2" key="1">
    <citation type="submission" date="2017-07" db="EMBL/GenBank/DDBJ databases">
        <title>Genome sequence of Streptomyces pluripotens MUSC 137T.</title>
        <authorList>
            <person name="Ser H.-L."/>
            <person name="Lee L.-H."/>
        </authorList>
    </citation>
    <scope>NUCLEOTIDE SEQUENCE [LARGE SCALE GENOMIC DNA]</scope>
    <source>
        <strain evidence="1 2">MUSC 137</strain>
    </source>
</reference>
<sequence>MPEPLFRPWGTVTPEFWTASPPGAVGAPQSQAPETLRARLAKVAEVAQGGRLEDATALAAQLDQDVTVEYGEAHLHTLQVREVRGYLAALMGNHATGLSWYLHAMQLRVTIQGPKHPDVEAATRRAYSLWRAMPPDSDRQRLGTELLTIASDIHGTDSLIVRRIRERLYSLMLAPATGTAQLD</sequence>
<dbReference type="Proteomes" id="UP000031501">
    <property type="component" value="Chromosome"/>
</dbReference>
<accession>A0A221P2Y0</accession>
<dbReference type="Gene3D" id="1.25.40.10">
    <property type="entry name" value="Tetratricopeptide repeat domain"/>
    <property type="match status" value="1"/>
</dbReference>
<dbReference type="AlphaFoldDB" id="A0A221P2Y0"/>
<dbReference type="STRING" id="1355015.LK06_022985"/>
<dbReference type="InterPro" id="IPR011990">
    <property type="entry name" value="TPR-like_helical_dom_sf"/>
</dbReference>
<dbReference type="EMBL" id="CP022433">
    <property type="protein sequence ID" value="ASN26591.1"/>
    <property type="molecule type" value="Genomic_DNA"/>
</dbReference>
<gene>
    <name evidence="1" type="ORF">LK07_24150</name>
</gene>
<protein>
    <recommendedName>
        <fullName evidence="3">Tetratricopeptide repeat protein</fullName>
    </recommendedName>
</protein>
<name>A0A221P2Y0_9ACTN</name>
<dbReference type="RefSeq" id="WP_052319091.1">
    <property type="nucleotide sequence ID" value="NZ_CP021080.1"/>
</dbReference>
<dbReference type="KEGG" id="splu:LK06_022985"/>
<keyword evidence="2" id="KW-1185">Reference proteome</keyword>
<evidence type="ECO:0000313" key="2">
    <source>
        <dbReference type="Proteomes" id="UP000031501"/>
    </source>
</evidence>
<organism evidence="1 2">
    <name type="scientific">Streptomyces pluripotens</name>
    <dbReference type="NCBI Taxonomy" id="1355015"/>
    <lineage>
        <taxon>Bacteria</taxon>
        <taxon>Bacillati</taxon>
        <taxon>Actinomycetota</taxon>
        <taxon>Actinomycetes</taxon>
        <taxon>Kitasatosporales</taxon>
        <taxon>Streptomycetaceae</taxon>
        <taxon>Streptomyces</taxon>
    </lineage>
</organism>
<evidence type="ECO:0008006" key="3">
    <source>
        <dbReference type="Google" id="ProtNLM"/>
    </source>
</evidence>
<evidence type="ECO:0000313" key="1">
    <source>
        <dbReference type="EMBL" id="ASN26591.1"/>
    </source>
</evidence>
<dbReference type="OrthoDB" id="4241161at2"/>
<proteinExistence type="predicted"/>